<evidence type="ECO:0000256" key="10">
    <source>
        <dbReference type="ARBA" id="ARBA00023136"/>
    </source>
</evidence>
<name>A0A841HNX5_9GAMM</name>
<gene>
    <name evidence="13" type="ORF">HNQ60_003463</name>
</gene>
<keyword evidence="4 11" id="KW-0812">Transmembrane</keyword>
<dbReference type="GO" id="GO:0004222">
    <property type="term" value="F:metalloendopeptidase activity"/>
    <property type="evidence" value="ECO:0007669"/>
    <property type="project" value="InterPro"/>
</dbReference>
<keyword evidence="3 13" id="KW-0645">Protease</keyword>
<reference evidence="13 14" key="1">
    <citation type="submission" date="2020-08" db="EMBL/GenBank/DDBJ databases">
        <title>Genomic Encyclopedia of Type Strains, Phase IV (KMG-IV): sequencing the most valuable type-strain genomes for metagenomic binning, comparative biology and taxonomic classification.</title>
        <authorList>
            <person name="Goeker M."/>
        </authorList>
    </citation>
    <scope>NUCLEOTIDE SEQUENCE [LARGE SCALE GENOMIC DNA]</scope>
    <source>
        <strain evidence="13 14">DSM 26723</strain>
    </source>
</reference>
<dbReference type="EMBL" id="JACHHZ010000004">
    <property type="protein sequence ID" value="MBB6094576.1"/>
    <property type="molecule type" value="Genomic_DNA"/>
</dbReference>
<comment type="cofactor">
    <cofactor evidence="1">
        <name>Zn(2+)</name>
        <dbReference type="ChEBI" id="CHEBI:29105"/>
    </cofactor>
</comment>
<evidence type="ECO:0000256" key="2">
    <source>
        <dbReference type="ARBA" id="ARBA00022475"/>
    </source>
</evidence>
<dbReference type="Proteomes" id="UP000588068">
    <property type="component" value="Unassembled WGS sequence"/>
</dbReference>
<evidence type="ECO:0000256" key="1">
    <source>
        <dbReference type="ARBA" id="ARBA00001947"/>
    </source>
</evidence>
<evidence type="ECO:0000256" key="8">
    <source>
        <dbReference type="ARBA" id="ARBA00022989"/>
    </source>
</evidence>
<dbReference type="Gene3D" id="3.30.2010.10">
    <property type="entry name" value="Metalloproteases ('zincins'), catalytic domain"/>
    <property type="match status" value="1"/>
</dbReference>
<comment type="caution">
    <text evidence="13">The sequence shown here is derived from an EMBL/GenBank/DDBJ whole genome shotgun (WGS) entry which is preliminary data.</text>
</comment>
<evidence type="ECO:0000313" key="13">
    <source>
        <dbReference type="EMBL" id="MBB6094576.1"/>
    </source>
</evidence>
<dbReference type="PANTHER" id="PTHR43221:SF2">
    <property type="entry name" value="PROTEASE HTPX HOMOLOG"/>
    <property type="match status" value="1"/>
</dbReference>
<dbReference type="InterPro" id="IPR050083">
    <property type="entry name" value="HtpX_protease"/>
</dbReference>
<sequence length="643" mass="69489">MNFFQRQTETRRLSRQLVVLFVVAVICVIIGVDLVLFTVLASVQPGAEGLTLPNWAWLSAHPGIVFVTTLSVVGVIGLSSLYKTIALNGGGGVVARSLGGVRVSPDTTDPQQRRLLNVVEEMSIASGVPMPEVYLLEQEGGINAFAAGHNPANAAIAVTRGALTTLNRAELQGVIAHEFSHILNGDMRLNVRLMGLLFGLLVIALIARTVLRFAPRGGSNKKGGGAVAAILVAAFVVLIVGYVGLFFGRLIQAAVSRNRESLADASAVQFTRDPGGLRGALVKIGANTTGSRIGNPEAEEVAHMLFAPGIKRFFATHPELEDRLKAIDPRFNKNEFAQMRERLARQEVEAPAPVPSPEPTAHRLESIIALPTTAGAVGQLVGNPATLHMEVAREIRLSLPEVLSVAGRHPSPARALLLSLALDPQPEARQRQRNFIDRQLGADIATEVAGLLPAVDALEPQQRMPLLTHAFPALRQLTRDERVQLMACLNGMLQREGSLSLPSYVLRKLAQVHLRDDLDPRGRRGKLSLDAVTSDLQTLLSVLAHHGHQQEQDARRAYEAGMHHLLPRQRPGYLFASNWPMQLDVALSRLDQLMPVGKEQLIEALVKTVGHDNRLTIGEAELLRAVCAALHCPLPPLVAEASV</sequence>
<dbReference type="GO" id="GO:0046872">
    <property type="term" value="F:metal ion binding"/>
    <property type="evidence" value="ECO:0007669"/>
    <property type="project" value="UniProtKB-KW"/>
</dbReference>
<proteinExistence type="predicted"/>
<evidence type="ECO:0000256" key="6">
    <source>
        <dbReference type="ARBA" id="ARBA00022801"/>
    </source>
</evidence>
<keyword evidence="14" id="KW-1185">Reference proteome</keyword>
<keyword evidence="9" id="KW-0482">Metalloprotease</keyword>
<keyword evidence="6" id="KW-0378">Hydrolase</keyword>
<feature type="transmembrane region" description="Helical" evidence="11">
    <location>
        <begin position="193"/>
        <end position="214"/>
    </location>
</feature>
<dbReference type="Pfam" id="PF01435">
    <property type="entry name" value="Peptidase_M48"/>
    <property type="match status" value="1"/>
</dbReference>
<dbReference type="CDD" id="cd07340">
    <property type="entry name" value="M48B_Htpx_like"/>
    <property type="match status" value="1"/>
</dbReference>
<keyword evidence="2" id="KW-1003">Cell membrane</keyword>
<feature type="transmembrane region" description="Helical" evidence="11">
    <location>
        <begin position="226"/>
        <end position="247"/>
    </location>
</feature>
<organism evidence="13 14">
    <name type="scientific">Povalibacter uvarum</name>
    <dbReference type="NCBI Taxonomy" id="732238"/>
    <lineage>
        <taxon>Bacteria</taxon>
        <taxon>Pseudomonadati</taxon>
        <taxon>Pseudomonadota</taxon>
        <taxon>Gammaproteobacteria</taxon>
        <taxon>Steroidobacterales</taxon>
        <taxon>Steroidobacteraceae</taxon>
        <taxon>Povalibacter</taxon>
    </lineage>
</organism>
<dbReference type="InterPro" id="IPR001915">
    <property type="entry name" value="Peptidase_M48"/>
</dbReference>
<evidence type="ECO:0000256" key="9">
    <source>
        <dbReference type="ARBA" id="ARBA00023049"/>
    </source>
</evidence>
<evidence type="ECO:0000313" key="14">
    <source>
        <dbReference type="Proteomes" id="UP000588068"/>
    </source>
</evidence>
<evidence type="ECO:0000259" key="12">
    <source>
        <dbReference type="Pfam" id="PF01435"/>
    </source>
</evidence>
<keyword evidence="7" id="KW-0862">Zinc</keyword>
<feature type="transmembrane region" description="Helical" evidence="11">
    <location>
        <begin position="55"/>
        <end position="78"/>
    </location>
</feature>
<protein>
    <submittedName>
        <fullName evidence="13">Zn-dependent protease with chaperone function</fullName>
    </submittedName>
</protein>
<evidence type="ECO:0000256" key="11">
    <source>
        <dbReference type="SAM" id="Phobius"/>
    </source>
</evidence>
<evidence type="ECO:0000256" key="3">
    <source>
        <dbReference type="ARBA" id="ARBA00022670"/>
    </source>
</evidence>
<dbReference type="RefSeq" id="WP_184333989.1">
    <property type="nucleotide sequence ID" value="NZ_JACHHZ010000004.1"/>
</dbReference>
<keyword evidence="10 11" id="KW-0472">Membrane</keyword>
<evidence type="ECO:0000256" key="4">
    <source>
        <dbReference type="ARBA" id="ARBA00022692"/>
    </source>
</evidence>
<feature type="transmembrane region" description="Helical" evidence="11">
    <location>
        <begin position="20"/>
        <end position="43"/>
    </location>
</feature>
<evidence type="ECO:0000256" key="7">
    <source>
        <dbReference type="ARBA" id="ARBA00022833"/>
    </source>
</evidence>
<keyword evidence="8 11" id="KW-1133">Transmembrane helix</keyword>
<evidence type="ECO:0000256" key="5">
    <source>
        <dbReference type="ARBA" id="ARBA00022723"/>
    </source>
</evidence>
<feature type="domain" description="Peptidase M48" evidence="12">
    <location>
        <begin position="111"/>
        <end position="328"/>
    </location>
</feature>
<keyword evidence="5" id="KW-0479">Metal-binding</keyword>
<dbReference type="GO" id="GO:0006508">
    <property type="term" value="P:proteolysis"/>
    <property type="evidence" value="ECO:0007669"/>
    <property type="project" value="UniProtKB-KW"/>
</dbReference>
<dbReference type="AlphaFoldDB" id="A0A841HNX5"/>
<dbReference type="PANTHER" id="PTHR43221">
    <property type="entry name" value="PROTEASE HTPX"/>
    <property type="match status" value="1"/>
</dbReference>
<accession>A0A841HNX5</accession>